<evidence type="ECO:0000256" key="1">
    <source>
        <dbReference type="SAM" id="MobiDB-lite"/>
    </source>
</evidence>
<comment type="caution">
    <text evidence="3">The sequence shown here is derived from an EMBL/GenBank/DDBJ whole genome shotgun (WGS) entry which is preliminary data.</text>
</comment>
<feature type="transmembrane region" description="Helical" evidence="2">
    <location>
        <begin position="77"/>
        <end position="102"/>
    </location>
</feature>
<name>A0ABD1J0F7_9TELE</name>
<organism evidence="3 4">
    <name type="scientific">Coilia grayii</name>
    <name type="common">Gray's grenadier anchovy</name>
    <dbReference type="NCBI Taxonomy" id="363190"/>
    <lineage>
        <taxon>Eukaryota</taxon>
        <taxon>Metazoa</taxon>
        <taxon>Chordata</taxon>
        <taxon>Craniata</taxon>
        <taxon>Vertebrata</taxon>
        <taxon>Euteleostomi</taxon>
        <taxon>Actinopterygii</taxon>
        <taxon>Neopterygii</taxon>
        <taxon>Teleostei</taxon>
        <taxon>Clupei</taxon>
        <taxon>Clupeiformes</taxon>
        <taxon>Clupeoidei</taxon>
        <taxon>Engraulidae</taxon>
        <taxon>Coilinae</taxon>
        <taxon>Coilia</taxon>
    </lineage>
</organism>
<sequence>MNHGDNLFILQFKFTPSSTDRFQIILGLVPLLLLTLGAMHLHDCPKEPMVPIYVIVGSSFFLFLQLIALCGCGTLCLIPVLLVFIFLFIWLITGSVFVYRAFKPNFESKRSPEYCEKILYDAAFWCTNLAWVAMALCGTLALCRQVYRCISERELKDDTEAGRSPSPEEEGEEDEEEKEEEKEVNSPLSDKVKHLPQTTPQNTQPKTPELSLDKVTVDSEAKI</sequence>
<feature type="transmembrane region" description="Helical" evidence="2">
    <location>
        <begin position="52"/>
        <end position="70"/>
    </location>
</feature>
<keyword evidence="2" id="KW-0472">Membrane</keyword>
<feature type="transmembrane region" description="Helical" evidence="2">
    <location>
        <begin position="122"/>
        <end position="143"/>
    </location>
</feature>
<dbReference type="Proteomes" id="UP001591681">
    <property type="component" value="Unassembled WGS sequence"/>
</dbReference>
<dbReference type="InterPro" id="IPR040350">
    <property type="entry name" value="TMEM272"/>
</dbReference>
<feature type="transmembrane region" description="Helical" evidence="2">
    <location>
        <begin position="21"/>
        <end position="40"/>
    </location>
</feature>
<protein>
    <recommendedName>
        <fullName evidence="5">MARVEL domain-containing protein</fullName>
    </recommendedName>
</protein>
<feature type="compositionally biased region" description="Acidic residues" evidence="1">
    <location>
        <begin position="167"/>
        <end position="182"/>
    </location>
</feature>
<dbReference type="PANTHER" id="PTHR33444">
    <property type="entry name" value="SI:DKEY-19B23.12-RELATED"/>
    <property type="match status" value="1"/>
</dbReference>
<proteinExistence type="predicted"/>
<feature type="region of interest" description="Disordered" evidence="1">
    <location>
        <begin position="158"/>
        <end position="223"/>
    </location>
</feature>
<evidence type="ECO:0008006" key="5">
    <source>
        <dbReference type="Google" id="ProtNLM"/>
    </source>
</evidence>
<evidence type="ECO:0000313" key="3">
    <source>
        <dbReference type="EMBL" id="KAL2079626.1"/>
    </source>
</evidence>
<dbReference type="EMBL" id="JBHFQA010000022">
    <property type="protein sequence ID" value="KAL2079626.1"/>
    <property type="molecule type" value="Genomic_DNA"/>
</dbReference>
<keyword evidence="2" id="KW-0812">Transmembrane</keyword>
<keyword evidence="2" id="KW-1133">Transmembrane helix</keyword>
<evidence type="ECO:0000256" key="2">
    <source>
        <dbReference type="SAM" id="Phobius"/>
    </source>
</evidence>
<dbReference type="AlphaFoldDB" id="A0ABD1J0F7"/>
<keyword evidence="4" id="KW-1185">Reference proteome</keyword>
<reference evidence="3 4" key="1">
    <citation type="submission" date="2024-09" db="EMBL/GenBank/DDBJ databases">
        <title>A chromosome-level genome assembly of Gray's grenadier anchovy, Coilia grayii.</title>
        <authorList>
            <person name="Fu Z."/>
        </authorList>
    </citation>
    <scope>NUCLEOTIDE SEQUENCE [LARGE SCALE GENOMIC DNA]</scope>
    <source>
        <strain evidence="3">G4</strain>
        <tissue evidence="3">Muscle</tissue>
    </source>
</reference>
<feature type="compositionally biased region" description="Low complexity" evidence="1">
    <location>
        <begin position="196"/>
        <end position="208"/>
    </location>
</feature>
<feature type="compositionally biased region" description="Basic and acidic residues" evidence="1">
    <location>
        <begin position="211"/>
        <end position="223"/>
    </location>
</feature>
<evidence type="ECO:0000313" key="4">
    <source>
        <dbReference type="Proteomes" id="UP001591681"/>
    </source>
</evidence>
<accession>A0ABD1J0F7</accession>
<dbReference type="PANTHER" id="PTHR33444:SF7">
    <property type="entry name" value="TRANSMEMBRANE PROTEIN 272"/>
    <property type="match status" value="1"/>
</dbReference>
<gene>
    <name evidence="3" type="ORF">ACEWY4_025370</name>
</gene>